<comment type="caution">
    <text evidence="1">The sequence shown here is derived from an EMBL/GenBank/DDBJ whole genome shotgun (WGS) entry which is preliminary data.</text>
</comment>
<organism evidence="1 2">
    <name type="scientific">Hygrophoropsis aurantiaca</name>
    <dbReference type="NCBI Taxonomy" id="72124"/>
    <lineage>
        <taxon>Eukaryota</taxon>
        <taxon>Fungi</taxon>
        <taxon>Dikarya</taxon>
        <taxon>Basidiomycota</taxon>
        <taxon>Agaricomycotina</taxon>
        <taxon>Agaricomycetes</taxon>
        <taxon>Agaricomycetidae</taxon>
        <taxon>Boletales</taxon>
        <taxon>Coniophorineae</taxon>
        <taxon>Hygrophoropsidaceae</taxon>
        <taxon>Hygrophoropsis</taxon>
    </lineage>
</organism>
<keyword evidence="2" id="KW-1185">Reference proteome</keyword>
<accession>A0ACB7ZPZ0</accession>
<gene>
    <name evidence="1" type="ORF">BJ138DRAFT_199951</name>
</gene>
<reference evidence="1" key="1">
    <citation type="journal article" date="2021" name="New Phytol.">
        <title>Evolutionary innovations through gain and loss of genes in the ectomycorrhizal Boletales.</title>
        <authorList>
            <person name="Wu G."/>
            <person name="Miyauchi S."/>
            <person name="Morin E."/>
            <person name="Kuo A."/>
            <person name="Drula E."/>
            <person name="Varga T."/>
            <person name="Kohler A."/>
            <person name="Feng B."/>
            <person name="Cao Y."/>
            <person name="Lipzen A."/>
            <person name="Daum C."/>
            <person name="Hundley H."/>
            <person name="Pangilinan J."/>
            <person name="Johnson J."/>
            <person name="Barry K."/>
            <person name="LaButti K."/>
            <person name="Ng V."/>
            <person name="Ahrendt S."/>
            <person name="Min B."/>
            <person name="Choi I.G."/>
            <person name="Park H."/>
            <person name="Plett J.M."/>
            <person name="Magnuson J."/>
            <person name="Spatafora J.W."/>
            <person name="Nagy L.G."/>
            <person name="Henrissat B."/>
            <person name="Grigoriev I.V."/>
            <person name="Yang Z.L."/>
            <person name="Xu J."/>
            <person name="Martin F.M."/>
        </authorList>
    </citation>
    <scope>NUCLEOTIDE SEQUENCE</scope>
    <source>
        <strain evidence="1">ATCC 28755</strain>
    </source>
</reference>
<protein>
    <submittedName>
        <fullName evidence="1">Uncharacterized protein</fullName>
    </submittedName>
</protein>
<sequence length="224" mass="24847">MYMRTLPLAVPGVEGSITLSGTEAEDEKSIALGLVEGSGDPANGKWLPPRGENPARKIVFKLWSKDQGWSNEPNNHGTYQESYTWFDAGIEAPKSDNITPNDPISWPVHLIAHPSDSSSRLSSFEFITENQTPFLPPPTTLQRNVHAKKSVHNHSVVWHYLDCVEEGSADAIEAGERGQGWKSFDGTLVRGMKAGDCITLWMRARFPGWAMHVSKVTIDTYWAV</sequence>
<name>A0ACB7ZPZ0_9AGAM</name>
<evidence type="ECO:0000313" key="1">
    <source>
        <dbReference type="EMBL" id="KAH7903140.1"/>
    </source>
</evidence>
<dbReference type="Proteomes" id="UP000790377">
    <property type="component" value="Unassembled WGS sequence"/>
</dbReference>
<dbReference type="EMBL" id="MU269185">
    <property type="protein sequence ID" value="KAH7903140.1"/>
    <property type="molecule type" value="Genomic_DNA"/>
</dbReference>
<proteinExistence type="predicted"/>
<evidence type="ECO:0000313" key="2">
    <source>
        <dbReference type="Proteomes" id="UP000790377"/>
    </source>
</evidence>